<evidence type="ECO:0000313" key="13">
    <source>
        <dbReference type="EMBL" id="MBB6431237.1"/>
    </source>
</evidence>
<keyword evidence="14" id="KW-1185">Reference proteome</keyword>
<proteinExistence type="predicted"/>
<feature type="transmembrane region" description="Helical" evidence="11">
    <location>
        <begin position="63"/>
        <end position="86"/>
    </location>
</feature>
<dbReference type="InterPro" id="IPR001915">
    <property type="entry name" value="Peptidase_M48"/>
</dbReference>
<evidence type="ECO:0000256" key="9">
    <source>
        <dbReference type="ARBA" id="ARBA00023049"/>
    </source>
</evidence>
<reference evidence="13 14" key="1">
    <citation type="submission" date="2020-08" db="EMBL/GenBank/DDBJ databases">
        <title>Genomic Encyclopedia of Type Strains, Phase IV (KMG-IV): sequencing the most valuable type-strain genomes for metagenomic binning, comparative biology and taxonomic classification.</title>
        <authorList>
            <person name="Goeker M."/>
        </authorList>
    </citation>
    <scope>NUCLEOTIDE SEQUENCE [LARGE SCALE GENOMIC DNA]</scope>
    <source>
        <strain evidence="13 14">DSM 103725</strain>
    </source>
</reference>
<feature type="domain" description="Peptidase M48" evidence="12">
    <location>
        <begin position="116"/>
        <end position="343"/>
    </location>
</feature>
<comment type="cofactor">
    <cofactor evidence="1">
        <name>Zn(2+)</name>
        <dbReference type="ChEBI" id="CHEBI:29105"/>
    </cofactor>
</comment>
<evidence type="ECO:0000256" key="10">
    <source>
        <dbReference type="ARBA" id="ARBA00023136"/>
    </source>
</evidence>
<protein>
    <submittedName>
        <fullName evidence="13">Zn-dependent protease with chaperone function</fullName>
    </submittedName>
</protein>
<dbReference type="Pfam" id="PF01435">
    <property type="entry name" value="Peptidase_M48"/>
    <property type="match status" value="1"/>
</dbReference>
<dbReference type="EMBL" id="JACHGY010000001">
    <property type="protein sequence ID" value="MBB6431237.1"/>
    <property type="molecule type" value="Genomic_DNA"/>
</dbReference>
<dbReference type="Proteomes" id="UP000541810">
    <property type="component" value="Unassembled WGS sequence"/>
</dbReference>
<comment type="caution">
    <text evidence="13">The sequence shown here is derived from an EMBL/GenBank/DDBJ whole genome shotgun (WGS) entry which is preliminary data.</text>
</comment>
<evidence type="ECO:0000256" key="2">
    <source>
        <dbReference type="ARBA" id="ARBA00022475"/>
    </source>
</evidence>
<evidence type="ECO:0000313" key="14">
    <source>
        <dbReference type="Proteomes" id="UP000541810"/>
    </source>
</evidence>
<keyword evidence="9" id="KW-0482">Metalloprotease</keyword>
<name>A0A7X0LLP5_9BACT</name>
<evidence type="ECO:0000256" key="7">
    <source>
        <dbReference type="ARBA" id="ARBA00022833"/>
    </source>
</evidence>
<dbReference type="CDD" id="cd07340">
    <property type="entry name" value="M48B_Htpx_like"/>
    <property type="match status" value="1"/>
</dbReference>
<keyword evidence="8 11" id="KW-1133">Transmembrane helix</keyword>
<evidence type="ECO:0000256" key="3">
    <source>
        <dbReference type="ARBA" id="ARBA00022670"/>
    </source>
</evidence>
<organism evidence="13 14">
    <name type="scientific">Algisphaera agarilytica</name>
    <dbReference type="NCBI Taxonomy" id="1385975"/>
    <lineage>
        <taxon>Bacteria</taxon>
        <taxon>Pseudomonadati</taxon>
        <taxon>Planctomycetota</taxon>
        <taxon>Phycisphaerae</taxon>
        <taxon>Phycisphaerales</taxon>
        <taxon>Phycisphaeraceae</taxon>
        <taxon>Algisphaera</taxon>
    </lineage>
</organism>
<keyword evidence="3 13" id="KW-0645">Protease</keyword>
<sequence>MDFFDHQDVARKKTGRLVLLMFLAVVSIIALIYGVVLIAAIQLQGQSVSSGANGVHSFGTPDLPYLTLLGATAVGVLVVVGSGSLFKTSQLSAGGRVVAESMGGRVIETDTTDPDERRVLNVVHEMAIASGAPVPAVYIMDQENAINAFAAGWSLDDAVIGVTRGCVQQLTRDELQGVIAHEFSHILNGDMRINLRLVGVIFGILVISVIGGVVMRSIFYSGGTRRRSSNNKDGGGAVIAIFLLGLAMYIIGYVGVFFGRLIQAAISRQREFLADASAVQFTRNPDGIAGALKRIGGYSAGSKMQSAHAIEHSHMFFGSAVTSYLGGALATHPPLPERIRRIDPSWEGGYPEERHIAQHCESLAAGAAGFAGASVADEKPSQPSAAMGFSPSEGTASAFEQIGALTPSHIHHAQHLIDAMPNVLRSAAQTSTGAQAVIFALLLDRKDGGTRANQLAYLDAKSLGPVAALTHRLAEPAGELKTEMRLPLVDLALPALSRLQPQALEQWFVHLDALVAADQRLDLFEWALRQVVWRHLAAPSRGGGGKKKLASGRNALSVVLSVLSRVGAGNARDASRAFEAAAEHVPQLGLELLPSESVSMSRLTEAVDELSGLEPKSQRLAIEACASAIASDRQVTARESELFRAVVETLGVPVPPLLPGQKLI</sequence>
<feature type="transmembrane region" description="Helical" evidence="11">
    <location>
        <begin position="17"/>
        <end position="43"/>
    </location>
</feature>
<dbReference type="RefSeq" id="WP_184678721.1">
    <property type="nucleotide sequence ID" value="NZ_JACHGY010000001.1"/>
</dbReference>
<keyword evidence="2" id="KW-1003">Cell membrane</keyword>
<keyword evidence="5" id="KW-0479">Metal-binding</keyword>
<gene>
    <name evidence="13" type="ORF">HNQ40_003043</name>
</gene>
<dbReference type="AlphaFoldDB" id="A0A7X0LLP5"/>
<dbReference type="GO" id="GO:0006508">
    <property type="term" value="P:proteolysis"/>
    <property type="evidence" value="ECO:0007669"/>
    <property type="project" value="UniProtKB-KW"/>
</dbReference>
<dbReference type="PANTHER" id="PTHR43221:SF2">
    <property type="entry name" value="PROTEASE HTPX HOMOLOG"/>
    <property type="match status" value="1"/>
</dbReference>
<feature type="transmembrane region" description="Helical" evidence="11">
    <location>
        <begin position="197"/>
        <end position="219"/>
    </location>
</feature>
<keyword evidence="10 11" id="KW-0472">Membrane</keyword>
<evidence type="ECO:0000256" key="6">
    <source>
        <dbReference type="ARBA" id="ARBA00022801"/>
    </source>
</evidence>
<keyword evidence="6" id="KW-0378">Hydrolase</keyword>
<dbReference type="InterPro" id="IPR050083">
    <property type="entry name" value="HtpX_protease"/>
</dbReference>
<evidence type="ECO:0000256" key="1">
    <source>
        <dbReference type="ARBA" id="ARBA00001947"/>
    </source>
</evidence>
<accession>A0A7X0LLP5</accession>
<evidence type="ECO:0000259" key="12">
    <source>
        <dbReference type="Pfam" id="PF01435"/>
    </source>
</evidence>
<dbReference type="Gene3D" id="3.30.2010.10">
    <property type="entry name" value="Metalloproteases ('zincins'), catalytic domain"/>
    <property type="match status" value="1"/>
</dbReference>
<evidence type="ECO:0000256" key="11">
    <source>
        <dbReference type="SAM" id="Phobius"/>
    </source>
</evidence>
<evidence type="ECO:0000256" key="5">
    <source>
        <dbReference type="ARBA" id="ARBA00022723"/>
    </source>
</evidence>
<evidence type="ECO:0000256" key="4">
    <source>
        <dbReference type="ARBA" id="ARBA00022692"/>
    </source>
</evidence>
<feature type="transmembrane region" description="Helical" evidence="11">
    <location>
        <begin position="239"/>
        <end position="262"/>
    </location>
</feature>
<evidence type="ECO:0000256" key="8">
    <source>
        <dbReference type="ARBA" id="ARBA00022989"/>
    </source>
</evidence>
<keyword evidence="4 11" id="KW-0812">Transmembrane</keyword>
<dbReference type="GO" id="GO:0004222">
    <property type="term" value="F:metalloendopeptidase activity"/>
    <property type="evidence" value="ECO:0007669"/>
    <property type="project" value="InterPro"/>
</dbReference>
<dbReference type="PANTHER" id="PTHR43221">
    <property type="entry name" value="PROTEASE HTPX"/>
    <property type="match status" value="1"/>
</dbReference>
<dbReference type="GO" id="GO:0046872">
    <property type="term" value="F:metal ion binding"/>
    <property type="evidence" value="ECO:0007669"/>
    <property type="project" value="UniProtKB-KW"/>
</dbReference>
<keyword evidence="7" id="KW-0862">Zinc</keyword>